<name>A0ABQ5G0R8_9ASTR</name>
<proteinExistence type="predicted"/>
<evidence type="ECO:0000313" key="2">
    <source>
        <dbReference type="EMBL" id="GJT68715.1"/>
    </source>
</evidence>
<reference evidence="2" key="2">
    <citation type="submission" date="2022-01" db="EMBL/GenBank/DDBJ databases">
        <authorList>
            <person name="Yamashiro T."/>
            <person name="Shiraishi A."/>
            <person name="Satake H."/>
            <person name="Nakayama K."/>
        </authorList>
    </citation>
    <scope>NUCLEOTIDE SEQUENCE</scope>
</reference>
<sequence length="667" mass="77964">MNRVGYQGVVDKVSAFFTNNLAQPWQSMFKVFNCCLTTRTSGHDQTKINILQLFHAVINQTHVDYAALLWWDLINNMFQKKEAIQYPRFTKLIIADLMKKFPNIPKRIKEDYHLSRMMFRCRGTNKNTPRAHRSPTASANPLEMKKMKQTARESSLLRKSLKITIKQMQIVKKDDDDSKDMIEPGSYKDNLEFIDDDDDKAEEKHSDNIGSLEIRNEETQMTIPTPLSSPRKILSSDKKTYQELTDIVSIPTTTTSKHSQVKKRISSKYSHLPCVLRRMCRRQSNTIIEDCDAFRSEVPALVSQEFNAHAPTIIEELFKNYVQSNVVHVHPTITTSTNTESSTTLQYQLYLKMKRSLQDRADDIALWEALRRKFEKSSPIKTSCREDDFHSQHDEYQDDDAPPEGVKRSKGQQHEWDAWEEENVIDEDEVIAKDETPKLIAEFHNVDKRVPTIFDRARMEATLRDSLSNQSRNAEEYAYHLEQSTNFMENQIVWESRQQDIPCTIPKTLIFYGPQSNPNEPLRPLYNKDLFFLMYGNTEEKKYILSLHKIHTKEFPEPDLEENIQAKSKESQNPEDYYSNHSITEVARIVTDQPHGLDFMEQILVMGANDKPYSFSKAHLKYLNKNDIEDLYYLCQSKEIDNQKIKLMNSLIPFIRSCVIWERVHDF</sequence>
<feature type="compositionally biased region" description="Basic and acidic residues" evidence="1">
    <location>
        <begin position="381"/>
        <end position="395"/>
    </location>
</feature>
<gene>
    <name evidence="2" type="ORF">Tco_1020195</name>
</gene>
<comment type="caution">
    <text evidence="2">The sequence shown here is derived from an EMBL/GenBank/DDBJ whole genome shotgun (WGS) entry which is preliminary data.</text>
</comment>
<organism evidence="2 3">
    <name type="scientific">Tanacetum coccineum</name>
    <dbReference type="NCBI Taxonomy" id="301880"/>
    <lineage>
        <taxon>Eukaryota</taxon>
        <taxon>Viridiplantae</taxon>
        <taxon>Streptophyta</taxon>
        <taxon>Embryophyta</taxon>
        <taxon>Tracheophyta</taxon>
        <taxon>Spermatophyta</taxon>
        <taxon>Magnoliopsida</taxon>
        <taxon>eudicotyledons</taxon>
        <taxon>Gunneridae</taxon>
        <taxon>Pentapetalae</taxon>
        <taxon>asterids</taxon>
        <taxon>campanulids</taxon>
        <taxon>Asterales</taxon>
        <taxon>Asteraceae</taxon>
        <taxon>Asteroideae</taxon>
        <taxon>Anthemideae</taxon>
        <taxon>Anthemidinae</taxon>
        <taxon>Tanacetum</taxon>
    </lineage>
</organism>
<feature type="region of interest" description="Disordered" evidence="1">
    <location>
        <begin position="175"/>
        <end position="206"/>
    </location>
</feature>
<feature type="region of interest" description="Disordered" evidence="1">
    <location>
        <begin position="381"/>
        <end position="415"/>
    </location>
</feature>
<evidence type="ECO:0000256" key="1">
    <source>
        <dbReference type="SAM" id="MobiDB-lite"/>
    </source>
</evidence>
<protein>
    <submittedName>
        <fullName evidence="2">Uncharacterized protein</fullName>
    </submittedName>
</protein>
<reference evidence="2" key="1">
    <citation type="journal article" date="2022" name="Int. J. Mol. Sci.">
        <title>Draft Genome of Tanacetum Coccineum: Genomic Comparison of Closely Related Tanacetum-Family Plants.</title>
        <authorList>
            <person name="Yamashiro T."/>
            <person name="Shiraishi A."/>
            <person name="Nakayama K."/>
            <person name="Satake H."/>
        </authorList>
    </citation>
    <scope>NUCLEOTIDE SEQUENCE</scope>
</reference>
<dbReference type="EMBL" id="BQNB010017923">
    <property type="protein sequence ID" value="GJT68715.1"/>
    <property type="molecule type" value="Genomic_DNA"/>
</dbReference>
<accession>A0ABQ5G0R8</accession>
<evidence type="ECO:0000313" key="3">
    <source>
        <dbReference type="Proteomes" id="UP001151760"/>
    </source>
</evidence>
<dbReference type="Proteomes" id="UP001151760">
    <property type="component" value="Unassembled WGS sequence"/>
</dbReference>
<keyword evidence="3" id="KW-1185">Reference proteome</keyword>